<name>A0ABQ8FBF6_9FUNG</name>
<dbReference type="Proteomes" id="UP001648503">
    <property type="component" value="Unassembled WGS sequence"/>
</dbReference>
<gene>
    <name evidence="1" type="ORF">BASA50_005956</name>
</gene>
<organism evidence="1 2">
    <name type="scientific">Batrachochytrium salamandrivorans</name>
    <dbReference type="NCBI Taxonomy" id="1357716"/>
    <lineage>
        <taxon>Eukaryota</taxon>
        <taxon>Fungi</taxon>
        <taxon>Fungi incertae sedis</taxon>
        <taxon>Chytridiomycota</taxon>
        <taxon>Chytridiomycota incertae sedis</taxon>
        <taxon>Chytridiomycetes</taxon>
        <taxon>Rhizophydiales</taxon>
        <taxon>Rhizophydiales incertae sedis</taxon>
        <taxon>Batrachochytrium</taxon>
    </lineage>
</organism>
<evidence type="ECO:0000313" key="1">
    <source>
        <dbReference type="EMBL" id="KAH6595312.1"/>
    </source>
</evidence>
<evidence type="ECO:0008006" key="3">
    <source>
        <dbReference type="Google" id="ProtNLM"/>
    </source>
</evidence>
<protein>
    <recommendedName>
        <fullName evidence="3">DUF659 domain-containing protein</fullName>
    </recommendedName>
</protein>
<keyword evidence="2" id="KW-1185">Reference proteome</keyword>
<dbReference type="EMBL" id="JAFCIX010000311">
    <property type="protein sequence ID" value="KAH6595312.1"/>
    <property type="molecule type" value="Genomic_DNA"/>
</dbReference>
<reference evidence="1 2" key="1">
    <citation type="submission" date="2021-02" db="EMBL/GenBank/DDBJ databases">
        <title>Variation within the Batrachochytrium salamandrivorans European outbreak.</title>
        <authorList>
            <person name="Kelly M."/>
            <person name="Pasmans F."/>
            <person name="Shea T.P."/>
            <person name="Munoz J.F."/>
            <person name="Carranza S."/>
            <person name="Cuomo C.A."/>
            <person name="Martel A."/>
        </authorList>
    </citation>
    <scope>NUCLEOTIDE SEQUENCE [LARGE SCALE GENOMIC DNA]</scope>
    <source>
        <strain evidence="1 2">AMFP18/2</strain>
    </source>
</reference>
<accession>A0ABQ8FBF6</accession>
<sequence>MPRSKSVVDNHIEEMKLNACLTPDVWSNIKNEPIVSYMLVSDSSTFFLESVLTGEQSHKAKWIAQDIGKMIDSLVGKMETQLQKAQLTENLPSLVQPAPTRWGFLGGVF</sequence>
<comment type="caution">
    <text evidence="1">The sequence shown here is derived from an EMBL/GenBank/DDBJ whole genome shotgun (WGS) entry which is preliminary data.</text>
</comment>
<evidence type="ECO:0000313" key="2">
    <source>
        <dbReference type="Proteomes" id="UP001648503"/>
    </source>
</evidence>
<proteinExistence type="predicted"/>